<feature type="domain" description="Bacterial type II secretion system protein E" evidence="2">
    <location>
        <begin position="68"/>
        <end position="341"/>
    </location>
</feature>
<comment type="caution">
    <text evidence="3">The sequence shown here is derived from an EMBL/GenBank/DDBJ whole genome shotgun (WGS) entry which is preliminary data.</text>
</comment>
<keyword evidence="4" id="KW-1185">Reference proteome</keyword>
<name>A0A3N2DD22_9MICO</name>
<dbReference type="Gene3D" id="3.30.450.380">
    <property type="match status" value="1"/>
</dbReference>
<dbReference type="PANTHER" id="PTHR30486">
    <property type="entry name" value="TWITCHING MOTILITY PROTEIN PILT"/>
    <property type="match status" value="1"/>
</dbReference>
<dbReference type="AlphaFoldDB" id="A0A3N2DD22"/>
<dbReference type="Proteomes" id="UP000275356">
    <property type="component" value="Unassembled WGS sequence"/>
</dbReference>
<gene>
    <name evidence="3" type="ORF">EDD28_2168</name>
</gene>
<evidence type="ECO:0000313" key="4">
    <source>
        <dbReference type="Proteomes" id="UP000275356"/>
    </source>
</evidence>
<proteinExistence type="inferred from homology"/>
<dbReference type="InterPro" id="IPR001482">
    <property type="entry name" value="T2SS/T4SS_dom"/>
</dbReference>
<dbReference type="CDD" id="cd01130">
    <property type="entry name" value="VirB11-like_ATPase"/>
    <property type="match status" value="1"/>
</dbReference>
<protein>
    <submittedName>
        <fullName evidence="3">Pilus assembly protein CpaF</fullName>
    </submittedName>
</protein>
<dbReference type="GO" id="GO:0016887">
    <property type="term" value="F:ATP hydrolysis activity"/>
    <property type="evidence" value="ECO:0007669"/>
    <property type="project" value="InterPro"/>
</dbReference>
<dbReference type="EMBL" id="RKHQ01000001">
    <property type="protein sequence ID" value="ROR97568.1"/>
    <property type="molecule type" value="Genomic_DNA"/>
</dbReference>
<dbReference type="PANTHER" id="PTHR30486:SF6">
    <property type="entry name" value="TYPE IV PILUS RETRACTATION ATPASE PILT"/>
    <property type="match status" value="1"/>
</dbReference>
<dbReference type="SUPFAM" id="SSF52540">
    <property type="entry name" value="P-loop containing nucleoside triphosphate hydrolases"/>
    <property type="match status" value="1"/>
</dbReference>
<organism evidence="3 4">
    <name type="scientific">Salana multivorans</name>
    <dbReference type="NCBI Taxonomy" id="120377"/>
    <lineage>
        <taxon>Bacteria</taxon>
        <taxon>Bacillati</taxon>
        <taxon>Actinomycetota</taxon>
        <taxon>Actinomycetes</taxon>
        <taxon>Micrococcales</taxon>
        <taxon>Beutenbergiaceae</taxon>
        <taxon>Salana</taxon>
    </lineage>
</organism>
<dbReference type="InterPro" id="IPR050921">
    <property type="entry name" value="T4SS_GSP_E_ATPase"/>
</dbReference>
<accession>A0A3N2DD22</accession>
<evidence type="ECO:0000313" key="3">
    <source>
        <dbReference type="EMBL" id="ROR97568.1"/>
    </source>
</evidence>
<dbReference type="Gene3D" id="3.40.50.300">
    <property type="entry name" value="P-loop containing nucleotide triphosphate hydrolases"/>
    <property type="match status" value="1"/>
</dbReference>
<comment type="similarity">
    <text evidence="1">Belongs to the GSP E family.</text>
</comment>
<reference evidence="3 4" key="1">
    <citation type="submission" date="2018-11" db="EMBL/GenBank/DDBJ databases">
        <title>Sequencing the genomes of 1000 actinobacteria strains.</title>
        <authorList>
            <person name="Klenk H.-P."/>
        </authorList>
    </citation>
    <scope>NUCLEOTIDE SEQUENCE [LARGE SCALE GENOMIC DNA]</scope>
    <source>
        <strain evidence="3 4">DSM 13521</strain>
    </source>
</reference>
<dbReference type="Pfam" id="PF00437">
    <property type="entry name" value="T2SSE"/>
    <property type="match status" value="1"/>
</dbReference>
<evidence type="ECO:0000256" key="1">
    <source>
        <dbReference type="ARBA" id="ARBA00006611"/>
    </source>
</evidence>
<sequence>MDTTTRLLESRVRDAVRRRGVDPVREADEFRALVEGVVADYVHEASLGAVPQLADVAEAAREVSDALAGLGPLQPLLDDPAIEEIWINEPARVFVARHGVPELTTIVLTDAQVRDLVERMLRPSGRRLDLSAPFVDATLPGGERLHVVIPDVTRRHVAVNIRKYVARARHLDDLVAAGSLPAHAARFLDAAVVAGLNVLVSGSTQAGKTTFLGALTGSVPAAQRLVTCEEVFELRPALRDHVALQCRQPNLEGAGEITLRRLVKEALRMRPDRLVIGEVREAESLDLLLALNAGICGAGTIHANSARDAVAKLCVLPLLAGENVTPQFVVPMVAGALDLVVHLDLDRAGRRSVREILAVTGRSENGIVGTATLFHRPEDGAPGELVRGSGFPPGVERFERAGYDVAALLGSDRSADARSAAARAAAMRPARAEEVG</sequence>
<dbReference type="OrthoDB" id="9810761at2"/>
<dbReference type="InterPro" id="IPR027417">
    <property type="entry name" value="P-loop_NTPase"/>
</dbReference>
<evidence type="ECO:0000259" key="2">
    <source>
        <dbReference type="Pfam" id="PF00437"/>
    </source>
</evidence>